<sequence>MTAWVQRGKNKADASSALVDNLQEEVAELRAEVRKLRDEAATAHKEMHEAKTEAYAIKDAARLHISMSAAYIYQLRAHIDTEQPPPAPPIPDELIQLMPDFLKPPTS</sequence>
<comment type="caution">
    <text evidence="2">The sequence shown here is derived from an EMBL/GenBank/DDBJ whole genome shotgun (WGS) entry which is preliminary data.</text>
</comment>
<reference evidence="2 3" key="1">
    <citation type="submission" date="2019-03" db="EMBL/GenBank/DDBJ databases">
        <title>Diversity of the mouse oral microbiome.</title>
        <authorList>
            <person name="Joseph S."/>
            <person name="Aduse-Opoku J."/>
            <person name="Curtis M."/>
            <person name="Wade W."/>
            <person name="Hashim A."/>
        </authorList>
    </citation>
    <scope>NUCLEOTIDE SEQUENCE [LARGE SCALE GENOMIC DNA]</scope>
    <source>
        <strain evidence="3">irhom_31</strain>
    </source>
</reference>
<dbReference type="RefSeq" id="WP_135013999.1">
    <property type="nucleotide sequence ID" value="NZ_JADGLK010000075.1"/>
</dbReference>
<feature type="coiled-coil region" evidence="1">
    <location>
        <begin position="5"/>
        <end position="53"/>
    </location>
</feature>
<organism evidence="2 3">
    <name type="scientific">Rothia nasimurium</name>
    <dbReference type="NCBI Taxonomy" id="85336"/>
    <lineage>
        <taxon>Bacteria</taxon>
        <taxon>Bacillati</taxon>
        <taxon>Actinomycetota</taxon>
        <taxon>Actinomycetes</taxon>
        <taxon>Micrococcales</taxon>
        <taxon>Micrococcaceae</taxon>
        <taxon>Rothia</taxon>
    </lineage>
</organism>
<dbReference type="AlphaFoldDB" id="A0A4Y9F1B1"/>
<dbReference type="EMBL" id="SPQC01000075">
    <property type="protein sequence ID" value="TFU19693.1"/>
    <property type="molecule type" value="Genomic_DNA"/>
</dbReference>
<protein>
    <submittedName>
        <fullName evidence="2">Uncharacterized protein</fullName>
    </submittedName>
</protein>
<evidence type="ECO:0000313" key="3">
    <source>
        <dbReference type="Proteomes" id="UP000297951"/>
    </source>
</evidence>
<accession>A0A4Y9F1B1</accession>
<dbReference type="Proteomes" id="UP000297951">
    <property type="component" value="Unassembled WGS sequence"/>
</dbReference>
<evidence type="ECO:0000313" key="2">
    <source>
        <dbReference type="EMBL" id="TFU19693.1"/>
    </source>
</evidence>
<gene>
    <name evidence="2" type="ORF">E4U03_12240</name>
</gene>
<proteinExistence type="predicted"/>
<evidence type="ECO:0000256" key="1">
    <source>
        <dbReference type="SAM" id="Coils"/>
    </source>
</evidence>
<keyword evidence="1" id="KW-0175">Coiled coil</keyword>
<name>A0A4Y9F1B1_9MICC</name>